<evidence type="ECO:0000256" key="7">
    <source>
        <dbReference type="ARBA" id="ARBA00023180"/>
    </source>
</evidence>
<dbReference type="NCBIfam" id="NF037979">
    <property type="entry name" value="Na_transp"/>
    <property type="match status" value="1"/>
</dbReference>
<keyword evidence="9" id="KW-0769">Symport</keyword>
<feature type="transmembrane region" description="Helical" evidence="10">
    <location>
        <begin position="405"/>
        <end position="424"/>
    </location>
</feature>
<feature type="binding site" evidence="8">
    <location>
        <position position="22"/>
    </location>
    <ligand>
        <name>Na(+)</name>
        <dbReference type="ChEBI" id="CHEBI:29101"/>
        <label>1</label>
    </ligand>
</feature>
<feature type="transmembrane region" description="Helical" evidence="10">
    <location>
        <begin position="362"/>
        <end position="384"/>
    </location>
</feature>
<dbReference type="Proteomes" id="UP001497497">
    <property type="component" value="Unassembled WGS sequence"/>
</dbReference>
<feature type="binding site" evidence="8">
    <location>
        <position position="29"/>
    </location>
    <ligand>
        <name>Na(+)</name>
        <dbReference type="ChEBI" id="CHEBI:29101"/>
        <label>1</label>
    </ligand>
</feature>
<evidence type="ECO:0000256" key="10">
    <source>
        <dbReference type="SAM" id="Phobius"/>
    </source>
</evidence>
<feature type="binding site" evidence="8">
    <location>
        <position position="24"/>
    </location>
    <ligand>
        <name>Na(+)</name>
        <dbReference type="ChEBI" id="CHEBI:29101"/>
        <label>1</label>
    </ligand>
</feature>
<keyword evidence="6 10" id="KW-0472">Membrane</keyword>
<keyword evidence="3 9" id="KW-0813">Transport</keyword>
<feature type="transmembrane region" description="Helical" evidence="10">
    <location>
        <begin position="439"/>
        <end position="460"/>
    </location>
</feature>
<organism evidence="11 12">
    <name type="scientific">Lymnaea stagnalis</name>
    <name type="common">Great pond snail</name>
    <name type="synonym">Helix stagnalis</name>
    <dbReference type="NCBI Taxonomy" id="6523"/>
    <lineage>
        <taxon>Eukaryota</taxon>
        <taxon>Metazoa</taxon>
        <taxon>Spiralia</taxon>
        <taxon>Lophotrochozoa</taxon>
        <taxon>Mollusca</taxon>
        <taxon>Gastropoda</taxon>
        <taxon>Heterobranchia</taxon>
        <taxon>Euthyneura</taxon>
        <taxon>Panpulmonata</taxon>
        <taxon>Hygrophila</taxon>
        <taxon>Lymnaeoidea</taxon>
        <taxon>Lymnaeidae</taxon>
        <taxon>Lymnaea</taxon>
    </lineage>
</organism>
<comment type="caution">
    <text evidence="11">The sequence shown here is derived from an EMBL/GenBank/DDBJ whole genome shotgun (WGS) entry which is preliminary data.</text>
</comment>
<keyword evidence="5 10" id="KW-1133">Transmembrane helix</keyword>
<evidence type="ECO:0000256" key="3">
    <source>
        <dbReference type="ARBA" id="ARBA00022448"/>
    </source>
</evidence>
<dbReference type="Pfam" id="PF00209">
    <property type="entry name" value="SNF"/>
    <property type="match status" value="1"/>
</dbReference>
<protein>
    <recommendedName>
        <fullName evidence="9">Transporter</fullName>
    </recommendedName>
</protein>
<feature type="binding site" evidence="8">
    <location>
        <position position="374"/>
    </location>
    <ligand>
        <name>Na(+)</name>
        <dbReference type="ChEBI" id="CHEBI:29101"/>
        <label>1</label>
    </ligand>
</feature>
<feature type="binding site" evidence="8">
    <location>
        <position position="309"/>
    </location>
    <ligand>
        <name>Na(+)</name>
        <dbReference type="ChEBI" id="CHEBI:29101"/>
        <label>1</label>
    </ligand>
</feature>
<feature type="transmembrane region" description="Helical" evidence="10">
    <location>
        <begin position="16"/>
        <end position="34"/>
    </location>
</feature>
<dbReference type="EMBL" id="CAXITT010000104">
    <property type="protein sequence ID" value="CAL1532038.1"/>
    <property type="molecule type" value="Genomic_DNA"/>
</dbReference>
<dbReference type="GO" id="GO:0089718">
    <property type="term" value="P:amino acid import across plasma membrane"/>
    <property type="evidence" value="ECO:0007669"/>
    <property type="project" value="TreeGrafter"/>
</dbReference>
<keyword evidence="7" id="KW-0325">Glycoprotein</keyword>
<keyword evidence="4 9" id="KW-0812">Transmembrane</keyword>
<evidence type="ECO:0000313" key="11">
    <source>
        <dbReference type="EMBL" id="CAL1532038.1"/>
    </source>
</evidence>
<dbReference type="PROSITE" id="PS00610">
    <property type="entry name" value="NA_NEUROTRAN_SYMP_1"/>
    <property type="match status" value="1"/>
</dbReference>
<feature type="transmembrane region" description="Helical" evidence="10">
    <location>
        <begin position="267"/>
        <end position="291"/>
    </location>
</feature>
<feature type="transmembrane region" description="Helical" evidence="10">
    <location>
        <begin position="46"/>
        <end position="67"/>
    </location>
</feature>
<dbReference type="GO" id="GO:0005283">
    <property type="term" value="F:amino acid:sodium symporter activity"/>
    <property type="evidence" value="ECO:0007669"/>
    <property type="project" value="TreeGrafter"/>
</dbReference>
<evidence type="ECO:0000256" key="1">
    <source>
        <dbReference type="ARBA" id="ARBA00004141"/>
    </source>
</evidence>
<dbReference type="AlphaFoldDB" id="A0AAV2HF86"/>
<feature type="transmembrane region" description="Helical" evidence="10">
    <location>
        <begin position="303"/>
        <end position="328"/>
    </location>
</feature>
<gene>
    <name evidence="11" type="ORF">GSLYS_00006117001</name>
</gene>
<sequence length="614" mass="68792">MADEPVRGQWGKQIEFVLTMIGYAVGLGNVWRFPYLCFKNGGGAFLIPYVLSLIFLGIPLFALECAFGQYGGKGPLSIWSINPTFKGLGVAMVVASCFVFIYYDIIIAWGLRFLVASFTSNLPWIDCHDCSCLLYDAKNVTEESVERLKYNNSLGVQCLNLSINATANSPSELYYYKEILHDSGSIEEIGDVIWQLLLCNFVAFAIIFVVLLKGIESLGKVVYFTATFPYVLLTILLVRCAMLDGAYEGVKYYLTPDWDKLSDATAWSDACVQIFFSLSCCMGGLVAMSSYNRFSNNIIRDAFVVPIVNCMTSFYAGFVVFSTLGYMAKIKNVPIEKVTAGGPGLAFIVYPEAIGSMPVSTLWAILFFFMLCILGFSTQFSAAETIMTSIIDEFPGLFRTRKRQTLFRVFVCLAGFVLGIPMVTEGGSHLLNLVDEAVLGFPLLLIGLFEYIVIIHLYGYNRFAADVHAMLGRNPFIYFKATWVVISPFLLLTVIVFKAYQMEDFKVGWVGLLYYLMVIFTMMWIPLMYFYNALKNGLWDIMAPKPSWIERRKLGDAEKGDAKDEISDNGTNDHNPIMNYDKPSINSISNGFEYDNYGYNTGVDGKFNTSNTKL</sequence>
<dbReference type="GO" id="GO:0046872">
    <property type="term" value="F:metal ion binding"/>
    <property type="evidence" value="ECO:0007669"/>
    <property type="project" value="UniProtKB-KW"/>
</dbReference>
<dbReference type="SUPFAM" id="SSF161070">
    <property type="entry name" value="SNF-like"/>
    <property type="match status" value="1"/>
</dbReference>
<comment type="similarity">
    <text evidence="2 9">Belongs to the sodium:neurotransmitter symporter (SNF) (TC 2.A.22) family.</text>
</comment>
<evidence type="ECO:0000256" key="9">
    <source>
        <dbReference type="RuleBase" id="RU003732"/>
    </source>
</evidence>
<proteinExistence type="inferred from homology"/>
<dbReference type="GO" id="GO:0005886">
    <property type="term" value="C:plasma membrane"/>
    <property type="evidence" value="ECO:0007669"/>
    <property type="project" value="TreeGrafter"/>
</dbReference>
<dbReference type="PANTHER" id="PTHR11616:SF321">
    <property type="entry name" value="SODIUM-DEPENDENT NUTRIENT AMINO ACID TRANSPORTER 1-RELATED"/>
    <property type="match status" value="1"/>
</dbReference>
<feature type="transmembrane region" description="Helical" evidence="10">
    <location>
        <begin position="192"/>
        <end position="212"/>
    </location>
</feature>
<dbReference type="PROSITE" id="PS50267">
    <property type="entry name" value="NA_NEUROTRAN_SYMP_3"/>
    <property type="match status" value="1"/>
</dbReference>
<evidence type="ECO:0000313" key="12">
    <source>
        <dbReference type="Proteomes" id="UP001497497"/>
    </source>
</evidence>
<dbReference type="PANTHER" id="PTHR11616">
    <property type="entry name" value="SODIUM/CHLORIDE DEPENDENT TRANSPORTER"/>
    <property type="match status" value="1"/>
</dbReference>
<dbReference type="PRINTS" id="PR00176">
    <property type="entry name" value="NANEUSMPORT"/>
</dbReference>
<dbReference type="InterPro" id="IPR037272">
    <property type="entry name" value="SNS_sf"/>
</dbReference>
<evidence type="ECO:0000256" key="4">
    <source>
        <dbReference type="ARBA" id="ARBA00022692"/>
    </source>
</evidence>
<feature type="binding site" evidence="8">
    <location>
        <position position="277"/>
    </location>
    <ligand>
        <name>Na(+)</name>
        <dbReference type="ChEBI" id="CHEBI:29101"/>
        <label>1</label>
    </ligand>
</feature>
<accession>A0AAV2HF86</accession>
<feature type="binding site" evidence="8">
    <location>
        <position position="25"/>
    </location>
    <ligand>
        <name>Na(+)</name>
        <dbReference type="ChEBI" id="CHEBI:29101"/>
        <label>1</label>
    </ligand>
</feature>
<comment type="subcellular location">
    <subcellularLocation>
        <location evidence="1">Membrane</location>
        <topology evidence="1">Multi-pass membrane protein</topology>
    </subcellularLocation>
</comment>
<feature type="transmembrane region" description="Helical" evidence="10">
    <location>
        <begin position="221"/>
        <end position="247"/>
    </location>
</feature>
<keyword evidence="12" id="KW-1185">Reference proteome</keyword>
<dbReference type="InterPro" id="IPR000175">
    <property type="entry name" value="Na/ntran_symport"/>
</dbReference>
<feature type="transmembrane region" description="Helical" evidence="10">
    <location>
        <begin position="88"/>
        <end position="111"/>
    </location>
</feature>
<feature type="transmembrane region" description="Helical" evidence="10">
    <location>
        <begin position="512"/>
        <end position="531"/>
    </location>
</feature>
<evidence type="ECO:0000256" key="5">
    <source>
        <dbReference type="ARBA" id="ARBA00022989"/>
    </source>
</evidence>
<reference evidence="11 12" key="1">
    <citation type="submission" date="2024-04" db="EMBL/GenBank/DDBJ databases">
        <authorList>
            <consortium name="Genoscope - CEA"/>
            <person name="William W."/>
        </authorList>
    </citation>
    <scope>NUCLEOTIDE SEQUENCE [LARGE SCALE GENOMIC DNA]</scope>
</reference>
<evidence type="ECO:0000256" key="8">
    <source>
        <dbReference type="PIRSR" id="PIRSR600175-1"/>
    </source>
</evidence>
<keyword evidence="8" id="KW-0915">Sodium</keyword>
<name>A0AAV2HF86_LYMST</name>
<evidence type="ECO:0000256" key="2">
    <source>
        <dbReference type="ARBA" id="ARBA00006459"/>
    </source>
</evidence>
<keyword evidence="8" id="KW-0479">Metal-binding</keyword>
<evidence type="ECO:0000256" key="6">
    <source>
        <dbReference type="ARBA" id="ARBA00023136"/>
    </source>
</evidence>
<feature type="transmembrane region" description="Helical" evidence="10">
    <location>
        <begin position="481"/>
        <end position="500"/>
    </location>
</feature>